<evidence type="ECO:0000256" key="1">
    <source>
        <dbReference type="ARBA" id="ARBA00022801"/>
    </source>
</evidence>
<feature type="domain" description="AB hydrolase-1" evidence="2">
    <location>
        <begin position="90"/>
        <end position="322"/>
    </location>
</feature>
<dbReference type="InterPro" id="IPR000073">
    <property type="entry name" value="AB_hydrolase_1"/>
</dbReference>
<dbReference type="GO" id="GO:0009696">
    <property type="term" value="P:salicylic acid metabolic process"/>
    <property type="evidence" value="ECO:0007669"/>
    <property type="project" value="TreeGrafter"/>
</dbReference>
<dbReference type="PANTHER" id="PTHR10992:SF1032">
    <property type="entry name" value="METHYLESTERASE 17"/>
    <property type="match status" value="1"/>
</dbReference>
<proteinExistence type="predicted"/>
<dbReference type="Pfam" id="PF00561">
    <property type="entry name" value="Abhydrolase_1"/>
    <property type="match status" value="1"/>
</dbReference>
<evidence type="ECO:0000259" key="2">
    <source>
        <dbReference type="Pfam" id="PF00561"/>
    </source>
</evidence>
<dbReference type="Gene3D" id="3.40.50.1820">
    <property type="entry name" value="alpha/beta hydrolase"/>
    <property type="match status" value="1"/>
</dbReference>
<accession>A0A4Y1R212</accession>
<dbReference type="AlphaFoldDB" id="A0A4Y1R212"/>
<dbReference type="GO" id="GO:0080031">
    <property type="term" value="F:methyl salicylate esterase activity"/>
    <property type="evidence" value="ECO:0007669"/>
    <property type="project" value="TreeGrafter"/>
</dbReference>
<dbReference type="SUPFAM" id="SSF53474">
    <property type="entry name" value="alpha/beta-Hydrolases"/>
    <property type="match status" value="1"/>
</dbReference>
<dbReference type="GO" id="GO:0080032">
    <property type="term" value="F:methyl jasmonate esterase activity"/>
    <property type="evidence" value="ECO:0007669"/>
    <property type="project" value="TreeGrafter"/>
</dbReference>
<reference evidence="3" key="1">
    <citation type="journal article" date="2019" name="Science">
        <title>Mutation of a bHLH transcription factor allowed almond domestication.</title>
        <authorList>
            <person name="Sanchez-Perez R."/>
            <person name="Pavan S."/>
            <person name="Mazzeo R."/>
            <person name="Moldovan C."/>
            <person name="Aiese Cigliano R."/>
            <person name="Del Cueto J."/>
            <person name="Ricciardi F."/>
            <person name="Lotti C."/>
            <person name="Ricciardi L."/>
            <person name="Dicenta F."/>
            <person name="Lopez-Marques R.L."/>
            <person name="Lindberg Moller B."/>
        </authorList>
    </citation>
    <scope>NUCLEOTIDE SEQUENCE</scope>
</reference>
<name>A0A4Y1R212_PRUDU</name>
<dbReference type="InterPro" id="IPR045889">
    <property type="entry name" value="MES/HNL"/>
</dbReference>
<dbReference type="PANTHER" id="PTHR10992">
    <property type="entry name" value="METHYLESTERASE FAMILY MEMBER"/>
    <property type="match status" value="1"/>
</dbReference>
<dbReference type="GO" id="GO:0009694">
    <property type="term" value="P:jasmonic acid metabolic process"/>
    <property type="evidence" value="ECO:0007669"/>
    <property type="project" value="TreeGrafter"/>
</dbReference>
<dbReference type="GO" id="GO:0080030">
    <property type="term" value="F:methyl indole-3-acetate esterase activity"/>
    <property type="evidence" value="ECO:0007669"/>
    <property type="project" value="TreeGrafter"/>
</dbReference>
<gene>
    <name evidence="3" type="ORF">Prudu_007479</name>
</gene>
<dbReference type="EMBL" id="AP019298">
    <property type="protein sequence ID" value="BBG98150.1"/>
    <property type="molecule type" value="Genomic_DNA"/>
</dbReference>
<keyword evidence="1" id="KW-0378">Hydrolase</keyword>
<protein>
    <submittedName>
        <fullName evidence="3">Methyl esterase 17</fullName>
    </submittedName>
</protein>
<dbReference type="FunFam" id="3.40.50.1820:FF:000025">
    <property type="entry name" value="putative methylesterase 11, chloroplastic"/>
    <property type="match status" value="1"/>
</dbReference>
<evidence type="ECO:0000313" key="3">
    <source>
        <dbReference type="EMBL" id="BBG98150.1"/>
    </source>
</evidence>
<organism evidence="3">
    <name type="scientific">Prunus dulcis</name>
    <name type="common">Almond</name>
    <name type="synonym">Amygdalus dulcis</name>
    <dbReference type="NCBI Taxonomy" id="3755"/>
    <lineage>
        <taxon>Eukaryota</taxon>
        <taxon>Viridiplantae</taxon>
        <taxon>Streptophyta</taxon>
        <taxon>Embryophyta</taxon>
        <taxon>Tracheophyta</taxon>
        <taxon>Spermatophyta</taxon>
        <taxon>Magnoliopsida</taxon>
        <taxon>eudicotyledons</taxon>
        <taxon>Gunneridae</taxon>
        <taxon>Pentapetalae</taxon>
        <taxon>rosids</taxon>
        <taxon>fabids</taxon>
        <taxon>Rosales</taxon>
        <taxon>Rosaceae</taxon>
        <taxon>Amygdaloideae</taxon>
        <taxon>Amygdaleae</taxon>
        <taxon>Prunus</taxon>
    </lineage>
</organism>
<dbReference type="InterPro" id="IPR029058">
    <property type="entry name" value="AB_hydrolase_fold"/>
</dbReference>
<sequence length="342" mass="38515">MEHMSAAHEKLCESDSIGCQVVHREREREREREVGRQKKKLKGLEERVSGKRSRALMLEKGEQETMVEELNNNLKEVPQQVTFNLKTTDHFVLVHGISGGAWCWYKIRCLMENSGYKVSCVDLKSSGIDQSDANSVFSFDDYNKPLLDLLSALPENEQVILVGHSAGGLSVTHATLMFPKKIRLAVYVAATMLKLGYSTDQDIKDGVPDLSEFGDIYELGFGLGSNKPPTSAMIKKEFQRKIIYQMSPQEDSTLAAMLLRPGPLLAITTARFEEKDEVEKVPRVYVKTLHDHVVKPEQQDSMIKRWPPSEVYVLDSDHSPFFSTPFLLFGFLVKAAAYGGLK</sequence>